<evidence type="ECO:0000256" key="2">
    <source>
        <dbReference type="PIRSR" id="PIRSR000390-1"/>
    </source>
</evidence>
<dbReference type="InterPro" id="IPR015421">
    <property type="entry name" value="PyrdxlP-dep_Trfase_major"/>
</dbReference>
<dbReference type="InterPro" id="IPR000653">
    <property type="entry name" value="DegT/StrS_aminotransferase"/>
</dbReference>
<feature type="modified residue" description="N6-(pyridoxal phosphate)lysine" evidence="3">
    <location>
        <position position="195"/>
    </location>
</feature>
<dbReference type="Pfam" id="PF01041">
    <property type="entry name" value="DegT_DnrJ_EryC1"/>
    <property type="match status" value="1"/>
</dbReference>
<dbReference type="Proteomes" id="UP000540685">
    <property type="component" value="Unassembled WGS sequence"/>
</dbReference>
<sequence length="377" mass="41504">MIPLFSVSMSAAAPAAAARVLGSGRIGQGTEVDEFERELAGRIGNPRVATVNSATSGLQLAVHMVAGGPASAGHAHDPEGEVLSTPLTMEATNWAILANGLRIRWVDVDPATLNVDLDDLARKISPRTRAIMVVHFAGYPVDLDRLAAILDEAEARFGFRPAVIEDSAHAWGATYRGTPIGTHGNICVFSFQAIKHLTSGDGGALVLPTDELHRRARLLRWFGIDRTADRLRNPPDVPEWGFKFHMNDINAAIGRANLAEVDRVLARHRDNAAFYDRELAGIPGLELTERAGDRESSFWIYPMKVEDRESFMKRMDDAGIMVSNVHERNDLHTCVREYSALLPNLERVAPRVVCVPVGSWVTDEQREHVVETIRKGW</sequence>
<dbReference type="GO" id="GO:0030170">
    <property type="term" value="F:pyridoxal phosphate binding"/>
    <property type="evidence" value="ECO:0007669"/>
    <property type="project" value="TreeGrafter"/>
</dbReference>
<dbReference type="InterPro" id="IPR015424">
    <property type="entry name" value="PyrdxlP-dep_Trfase"/>
</dbReference>
<protein>
    <submittedName>
        <fullName evidence="5">dTDP-4-amino-4,6-dideoxygalactose transaminase</fullName>
    </submittedName>
</protein>
<dbReference type="GO" id="GO:0008483">
    <property type="term" value="F:transaminase activity"/>
    <property type="evidence" value="ECO:0007669"/>
    <property type="project" value="TreeGrafter"/>
</dbReference>
<dbReference type="PIRSF" id="PIRSF000390">
    <property type="entry name" value="PLP_StrS"/>
    <property type="match status" value="1"/>
</dbReference>
<evidence type="ECO:0000313" key="6">
    <source>
        <dbReference type="Proteomes" id="UP000540685"/>
    </source>
</evidence>
<comment type="similarity">
    <text evidence="4">Belongs to the DegT/DnrJ/EryC1 family.</text>
</comment>
<dbReference type="GO" id="GO:0000271">
    <property type="term" value="P:polysaccharide biosynthetic process"/>
    <property type="evidence" value="ECO:0007669"/>
    <property type="project" value="TreeGrafter"/>
</dbReference>
<evidence type="ECO:0000256" key="3">
    <source>
        <dbReference type="PIRSR" id="PIRSR000390-2"/>
    </source>
</evidence>
<feature type="active site" description="Proton acceptor" evidence="2">
    <location>
        <position position="195"/>
    </location>
</feature>
<organism evidence="5 6">
    <name type="scientific">Streptosporangium becharense</name>
    <dbReference type="NCBI Taxonomy" id="1816182"/>
    <lineage>
        <taxon>Bacteria</taxon>
        <taxon>Bacillati</taxon>
        <taxon>Actinomycetota</taxon>
        <taxon>Actinomycetes</taxon>
        <taxon>Streptosporangiales</taxon>
        <taxon>Streptosporangiaceae</taxon>
        <taxon>Streptosporangium</taxon>
    </lineage>
</organism>
<dbReference type="PANTHER" id="PTHR30244">
    <property type="entry name" value="TRANSAMINASE"/>
    <property type="match status" value="1"/>
</dbReference>
<keyword evidence="3 4" id="KW-0663">Pyridoxal phosphate</keyword>
<gene>
    <name evidence="5" type="ORF">F4562_001180</name>
</gene>
<dbReference type="SUPFAM" id="SSF53383">
    <property type="entry name" value="PLP-dependent transferases"/>
    <property type="match status" value="1"/>
</dbReference>
<proteinExistence type="inferred from homology"/>
<dbReference type="RefSeq" id="WP_184544066.1">
    <property type="nucleotide sequence ID" value="NZ_JACHMP010000001.1"/>
</dbReference>
<keyword evidence="6" id="KW-1185">Reference proteome</keyword>
<accession>A0A7W9ICD2</accession>
<name>A0A7W9ICD2_9ACTN</name>
<dbReference type="AlphaFoldDB" id="A0A7W9ICD2"/>
<dbReference type="CDD" id="cd00616">
    <property type="entry name" value="AHBA_syn"/>
    <property type="match status" value="1"/>
</dbReference>
<comment type="cofactor">
    <cofactor evidence="1">
        <name>pyridoxal 5'-phosphate</name>
        <dbReference type="ChEBI" id="CHEBI:597326"/>
    </cofactor>
</comment>
<dbReference type="PANTHER" id="PTHR30244:SF34">
    <property type="entry name" value="DTDP-4-AMINO-4,6-DIDEOXYGALACTOSE TRANSAMINASE"/>
    <property type="match status" value="1"/>
</dbReference>
<dbReference type="Gene3D" id="3.40.640.10">
    <property type="entry name" value="Type I PLP-dependent aspartate aminotransferase-like (Major domain)"/>
    <property type="match status" value="1"/>
</dbReference>
<evidence type="ECO:0000313" key="5">
    <source>
        <dbReference type="EMBL" id="MBB5818118.1"/>
    </source>
</evidence>
<reference evidence="5 6" key="1">
    <citation type="submission" date="2020-08" db="EMBL/GenBank/DDBJ databases">
        <title>Sequencing the genomes of 1000 actinobacteria strains.</title>
        <authorList>
            <person name="Klenk H.-P."/>
        </authorList>
    </citation>
    <scope>NUCLEOTIDE SEQUENCE [LARGE SCALE GENOMIC DNA]</scope>
    <source>
        <strain evidence="5 6">DSM 46887</strain>
    </source>
</reference>
<evidence type="ECO:0000256" key="4">
    <source>
        <dbReference type="RuleBase" id="RU004508"/>
    </source>
</evidence>
<dbReference type="InterPro" id="IPR015422">
    <property type="entry name" value="PyrdxlP-dep_Trfase_small"/>
</dbReference>
<evidence type="ECO:0000256" key="1">
    <source>
        <dbReference type="ARBA" id="ARBA00001933"/>
    </source>
</evidence>
<dbReference type="Gene3D" id="3.90.1150.10">
    <property type="entry name" value="Aspartate Aminotransferase, domain 1"/>
    <property type="match status" value="1"/>
</dbReference>
<comment type="caution">
    <text evidence="5">The sequence shown here is derived from an EMBL/GenBank/DDBJ whole genome shotgun (WGS) entry which is preliminary data.</text>
</comment>
<dbReference type="EMBL" id="JACHMP010000001">
    <property type="protein sequence ID" value="MBB5818118.1"/>
    <property type="molecule type" value="Genomic_DNA"/>
</dbReference>